<dbReference type="InterPro" id="IPR001900">
    <property type="entry name" value="RNase_II/R"/>
</dbReference>
<evidence type="ECO:0000313" key="10">
    <source>
        <dbReference type="EMBL" id="ACL70322.1"/>
    </source>
</evidence>
<dbReference type="GO" id="GO:0006402">
    <property type="term" value="P:mRNA catabolic process"/>
    <property type="evidence" value="ECO:0007669"/>
    <property type="project" value="TreeGrafter"/>
</dbReference>
<dbReference type="AlphaFoldDB" id="B8CYF3"/>
<dbReference type="InterPro" id="IPR050180">
    <property type="entry name" value="RNR_Ribonuclease"/>
</dbReference>
<dbReference type="SUPFAM" id="SSF50249">
    <property type="entry name" value="Nucleic acid-binding proteins"/>
    <property type="match status" value="4"/>
</dbReference>
<dbReference type="HAMAP" id="MF_01895">
    <property type="entry name" value="RNase_R"/>
    <property type="match status" value="1"/>
</dbReference>
<reference evidence="10 11" key="1">
    <citation type="journal article" date="2009" name="PLoS ONE">
        <title>Genome analysis of the anaerobic thermohalophilic bacterium Halothermothrix orenii.</title>
        <authorList>
            <person name="Mavromatis K."/>
            <person name="Ivanova N."/>
            <person name="Anderson I."/>
            <person name="Lykidis A."/>
            <person name="Hooper S.D."/>
            <person name="Sun H."/>
            <person name="Kunin V."/>
            <person name="Lapidus A."/>
            <person name="Hugenholtz P."/>
            <person name="Patel B."/>
            <person name="Kyrpides N.C."/>
        </authorList>
    </citation>
    <scope>NUCLEOTIDE SEQUENCE [LARGE SCALE GENOMIC DNA]</scope>
    <source>
        <strain evidence="11">H 168 / OCM 544 / DSM 9562</strain>
    </source>
</reference>
<dbReference type="OrthoDB" id="9764149at2"/>
<comment type="catalytic activity">
    <reaction evidence="1 8">
        <text>Exonucleolytic cleavage in the 3'- to 5'-direction to yield nucleoside 5'-phosphates.</text>
        <dbReference type="EC" id="3.1.13.1"/>
    </reaction>
</comment>
<evidence type="ECO:0000256" key="6">
    <source>
        <dbReference type="ARBA" id="ARBA00022839"/>
    </source>
</evidence>
<dbReference type="PROSITE" id="PS50126">
    <property type="entry name" value="S1"/>
    <property type="match status" value="1"/>
</dbReference>
<evidence type="ECO:0000256" key="1">
    <source>
        <dbReference type="ARBA" id="ARBA00001849"/>
    </source>
</evidence>
<evidence type="ECO:0000256" key="5">
    <source>
        <dbReference type="ARBA" id="ARBA00022801"/>
    </source>
</evidence>
<accession>B8CYF3</accession>
<evidence type="ECO:0000259" key="9">
    <source>
        <dbReference type="PROSITE" id="PS50126"/>
    </source>
</evidence>
<dbReference type="GO" id="GO:0005829">
    <property type="term" value="C:cytosol"/>
    <property type="evidence" value="ECO:0007669"/>
    <property type="project" value="TreeGrafter"/>
</dbReference>
<feature type="domain" description="S1 motif" evidence="9">
    <location>
        <begin position="625"/>
        <end position="705"/>
    </location>
</feature>
<dbReference type="NCBIfam" id="TIGR02063">
    <property type="entry name" value="RNase_R"/>
    <property type="match status" value="1"/>
</dbReference>
<name>B8CYF3_HALOH</name>
<dbReference type="InterPro" id="IPR012340">
    <property type="entry name" value="NA-bd_OB-fold"/>
</dbReference>
<keyword evidence="7 8" id="KW-0694">RNA-binding</keyword>
<dbReference type="InterPro" id="IPR022966">
    <property type="entry name" value="RNase_II/R_CS"/>
</dbReference>
<dbReference type="SMART" id="SM00357">
    <property type="entry name" value="CSP"/>
    <property type="match status" value="2"/>
</dbReference>
<dbReference type="InterPro" id="IPR011129">
    <property type="entry name" value="CSD"/>
</dbReference>
<dbReference type="EC" id="3.1.13.1" evidence="8"/>
<dbReference type="Proteomes" id="UP000000719">
    <property type="component" value="Chromosome"/>
</dbReference>
<dbReference type="PANTHER" id="PTHR23355">
    <property type="entry name" value="RIBONUCLEASE"/>
    <property type="match status" value="1"/>
</dbReference>
<dbReference type="EMBL" id="CP001098">
    <property type="protein sequence ID" value="ACL70322.1"/>
    <property type="molecule type" value="Genomic_DNA"/>
</dbReference>
<evidence type="ECO:0000256" key="7">
    <source>
        <dbReference type="ARBA" id="ARBA00022884"/>
    </source>
</evidence>
<dbReference type="InterPro" id="IPR004476">
    <property type="entry name" value="RNase_II/RNase_R"/>
</dbReference>
<dbReference type="PROSITE" id="PS01175">
    <property type="entry name" value="RIBONUCLEASE_II"/>
    <property type="match status" value="1"/>
</dbReference>
<dbReference type="InterPro" id="IPR003029">
    <property type="entry name" value="S1_domain"/>
</dbReference>
<dbReference type="Gene3D" id="2.40.50.140">
    <property type="entry name" value="Nucleic acid-binding proteins"/>
    <property type="match status" value="3"/>
</dbReference>
<dbReference type="InterPro" id="IPR011805">
    <property type="entry name" value="RNase_R"/>
</dbReference>
<dbReference type="InterPro" id="IPR013223">
    <property type="entry name" value="RNase_B_OB_dom"/>
</dbReference>
<organism evidence="10 11">
    <name type="scientific">Halothermothrix orenii (strain H 168 / OCM 544 / DSM 9562)</name>
    <dbReference type="NCBI Taxonomy" id="373903"/>
    <lineage>
        <taxon>Bacteria</taxon>
        <taxon>Bacillati</taxon>
        <taxon>Bacillota</taxon>
        <taxon>Clostridia</taxon>
        <taxon>Halanaerobiales</taxon>
        <taxon>Halothermotrichaceae</taxon>
        <taxon>Halothermothrix</taxon>
    </lineage>
</organism>
<dbReference type="CDD" id="cd04471">
    <property type="entry name" value="S1_RNase_R"/>
    <property type="match status" value="1"/>
</dbReference>
<comment type="similarity">
    <text evidence="8">Belongs to the RNR ribonuclease family. RNase R subfamily.</text>
</comment>
<dbReference type="Pfam" id="PF17876">
    <property type="entry name" value="CSD2"/>
    <property type="match status" value="1"/>
</dbReference>
<evidence type="ECO:0000256" key="8">
    <source>
        <dbReference type="HAMAP-Rule" id="MF_01895"/>
    </source>
</evidence>
<dbReference type="SMART" id="SM00955">
    <property type="entry name" value="RNB"/>
    <property type="match status" value="1"/>
</dbReference>
<sequence length="706" mass="82396">MSARDKIMEFMADKAERPMSAAELMKVFKIEKDQKGIFINLLKKLVKEGLLFKTQDGKYGIPEKMDLIPGRIEGNPRGFAFLIPDDPTRDDIFISLENLKGAMHNDRVFVRLLSRQKGKNREGEVVKIIERANHQVVGNLEKSKYFGFVVPDNKRIFYDVFIPKEELNGARQNQKVVAEITRWPEKKRNPEGKIIKILGSRGERGVDIEGIIYQLGLPQEFDYEVLEEAKSIPLEISKGDLKGRRDLRAMPMVTIDGADAKDLDDAVSIEEVDDNQVRLGVHIADVSHYVKEDSALDREALKRGTSIYLVDRVIPMLPERLSNGICSLNPNQDRLTMSVFITYQLEPFKLMEYEIVPSVIKTNYRLTYDEVREILVHKNKAAIQKYRDFVPYLKLMNKLRKRLREERVARGSIDFDMPEVKVILNEDGKPVDIINRVHGIPEQLIEEFMIAANRVVAEDMYWRQIPFIYRVHDQPDHGRMADFNEFIHNFGYHLKGVNNEIHPRELQELLQLVEGRPEERLITRILLRSMKQAVYSDQNIGHFGLALDYYTHFTSPIRRYPDLMIHRIIKEVIKKGYLPARRQEELEEKLFEVAEHSSLQERKAMEAERDSVDLKKVEYMKDKTGEEYEGIINGVTNFGFFVELDNTVEGLIHVENLEDDYYHYVEEQHALIGERTRKTYRFGDRVRVRVERVNLDERQIDFSLIE</sequence>
<keyword evidence="3 8" id="KW-0963">Cytoplasm</keyword>
<evidence type="ECO:0000256" key="2">
    <source>
        <dbReference type="ARBA" id="ARBA00004496"/>
    </source>
</evidence>
<dbReference type="RefSeq" id="WP_012636505.1">
    <property type="nucleotide sequence ID" value="NC_011899.1"/>
</dbReference>
<dbReference type="STRING" id="373903.Hore_15730"/>
<evidence type="ECO:0000256" key="3">
    <source>
        <dbReference type="ARBA" id="ARBA00022490"/>
    </source>
</evidence>
<evidence type="ECO:0000313" key="11">
    <source>
        <dbReference type="Proteomes" id="UP000000719"/>
    </source>
</evidence>
<dbReference type="GO" id="GO:0003723">
    <property type="term" value="F:RNA binding"/>
    <property type="evidence" value="ECO:0007669"/>
    <property type="project" value="UniProtKB-UniRule"/>
</dbReference>
<dbReference type="PANTHER" id="PTHR23355:SF9">
    <property type="entry name" value="DIS3-LIKE EXONUCLEASE 2"/>
    <property type="match status" value="1"/>
</dbReference>
<dbReference type="GO" id="GO:0008859">
    <property type="term" value="F:exoribonuclease II activity"/>
    <property type="evidence" value="ECO:0007669"/>
    <property type="project" value="UniProtKB-UniRule"/>
</dbReference>
<keyword evidence="5 8" id="KW-0378">Hydrolase</keyword>
<dbReference type="SMART" id="SM00316">
    <property type="entry name" value="S1"/>
    <property type="match status" value="1"/>
</dbReference>
<protein>
    <recommendedName>
        <fullName evidence="8">Ribonuclease R</fullName>
        <shortName evidence="8">RNase R</shortName>
        <ecNumber evidence="8">3.1.13.1</ecNumber>
    </recommendedName>
</protein>
<keyword evidence="11" id="KW-1185">Reference proteome</keyword>
<evidence type="ECO:0000256" key="4">
    <source>
        <dbReference type="ARBA" id="ARBA00022722"/>
    </source>
</evidence>
<dbReference type="Pfam" id="PF00773">
    <property type="entry name" value="RNB"/>
    <property type="match status" value="1"/>
</dbReference>
<dbReference type="NCBIfam" id="TIGR00358">
    <property type="entry name" value="3_prime_RNase"/>
    <property type="match status" value="1"/>
</dbReference>
<gene>
    <name evidence="8" type="primary">rnr</name>
    <name evidence="10" type="ordered locus">Hore_15730</name>
</gene>
<dbReference type="Pfam" id="PF00575">
    <property type="entry name" value="S1"/>
    <property type="match status" value="1"/>
</dbReference>
<comment type="subcellular location">
    <subcellularLocation>
        <location evidence="2 8">Cytoplasm</location>
    </subcellularLocation>
</comment>
<dbReference type="eggNOG" id="COG0557">
    <property type="taxonomic scope" value="Bacteria"/>
</dbReference>
<keyword evidence="4 8" id="KW-0540">Nuclease</keyword>
<comment type="function">
    <text evidence="8">3'-5' exoribonuclease that releases 5'-nucleoside monophosphates and is involved in maturation of structured RNAs.</text>
</comment>
<dbReference type="KEGG" id="hor:Hore_15730"/>
<dbReference type="HOGENOM" id="CLU_002333_4_1_9"/>
<dbReference type="InterPro" id="IPR040476">
    <property type="entry name" value="CSD2"/>
</dbReference>
<dbReference type="Pfam" id="PF08206">
    <property type="entry name" value="OB_RNB"/>
    <property type="match status" value="1"/>
</dbReference>
<proteinExistence type="inferred from homology"/>
<keyword evidence="6 8" id="KW-0269">Exonuclease</keyword>